<evidence type="ECO:0000313" key="1">
    <source>
        <dbReference type="Ensembl" id="ENSMMUP00000076341.1"/>
    </source>
</evidence>
<reference evidence="1" key="3">
    <citation type="submission" date="2025-08" db="UniProtKB">
        <authorList>
            <consortium name="Ensembl"/>
        </authorList>
    </citation>
    <scope>IDENTIFICATION</scope>
    <source>
        <strain evidence="1">17573</strain>
    </source>
</reference>
<organism evidence="1 2">
    <name type="scientific">Macaca mulatta</name>
    <name type="common">Rhesus macaque</name>
    <dbReference type="NCBI Taxonomy" id="9544"/>
    <lineage>
        <taxon>Eukaryota</taxon>
        <taxon>Metazoa</taxon>
        <taxon>Chordata</taxon>
        <taxon>Craniata</taxon>
        <taxon>Vertebrata</taxon>
        <taxon>Euteleostomi</taxon>
        <taxon>Mammalia</taxon>
        <taxon>Eutheria</taxon>
        <taxon>Euarchontoglires</taxon>
        <taxon>Primates</taxon>
        <taxon>Haplorrhini</taxon>
        <taxon>Catarrhini</taxon>
        <taxon>Cercopithecidae</taxon>
        <taxon>Cercopithecinae</taxon>
        <taxon>Macaca</taxon>
    </lineage>
</organism>
<reference evidence="2" key="1">
    <citation type="journal article" date="2007" name="Science">
        <title>Evolutionary and biomedical insights from the rhesus macaque genome.</title>
        <authorList>
            <person name="Gibbs R.A."/>
            <person name="Rogers J."/>
            <person name="Katze M.G."/>
            <person name="Bumgarner R."/>
            <person name="Weinstock G.M."/>
            <person name="Mardis E.R."/>
            <person name="Remington K.A."/>
            <person name="Strausberg R.L."/>
            <person name="Venter J.C."/>
            <person name="Wilson R.K."/>
            <person name="Batzer M.A."/>
            <person name="Bustamante C.D."/>
            <person name="Eichler E.E."/>
            <person name="Hahn M.W."/>
            <person name="Hardison R.C."/>
            <person name="Makova K.D."/>
            <person name="Miller W."/>
            <person name="Milosavljevic A."/>
            <person name="Palermo R.E."/>
            <person name="Siepel A."/>
            <person name="Sikela J.M."/>
            <person name="Attaway T."/>
            <person name="Bell S."/>
            <person name="Bernard K.E."/>
            <person name="Buhay C.J."/>
            <person name="Chandrabose M.N."/>
            <person name="Dao M."/>
            <person name="Davis C."/>
            <person name="Delehaunty K.D."/>
            <person name="Ding Y."/>
            <person name="Dinh H.H."/>
            <person name="Dugan-Rocha S."/>
            <person name="Fulton L.A."/>
            <person name="Gabisi R.A."/>
            <person name="Garner T.T."/>
            <person name="Godfrey J."/>
            <person name="Hawes A.C."/>
            <person name="Hernandez J."/>
            <person name="Hines S."/>
            <person name="Holder M."/>
            <person name="Hume J."/>
            <person name="Jhangiani S.N."/>
            <person name="Joshi V."/>
            <person name="Khan Z.M."/>
            <person name="Kirkness E.F."/>
            <person name="Cree A."/>
            <person name="Fowler R.G."/>
            <person name="Lee S."/>
            <person name="Lewis L.R."/>
            <person name="Li Z."/>
            <person name="Liu Y.-S."/>
            <person name="Moore S.M."/>
            <person name="Muzny D."/>
            <person name="Nazareth L.V."/>
            <person name="Ngo D.N."/>
            <person name="Okwuonu G.O."/>
            <person name="Pai G."/>
            <person name="Parker D."/>
            <person name="Paul H.A."/>
            <person name="Pfannkoch C."/>
            <person name="Pohl C.S."/>
            <person name="Rogers Y.-H.C."/>
            <person name="Ruiz S.J."/>
            <person name="Sabo A."/>
            <person name="Santibanez J."/>
            <person name="Schneider B.W."/>
            <person name="Smith S.M."/>
            <person name="Sodergren E."/>
            <person name="Svatek A.F."/>
            <person name="Utterback T.R."/>
            <person name="Vattathil S."/>
            <person name="Warren W."/>
            <person name="White C.S."/>
            <person name="Chinwalla A.T."/>
            <person name="Feng Y."/>
            <person name="Halpern A.L."/>
            <person name="Hillier L.W."/>
            <person name="Huang X."/>
            <person name="Minx P."/>
            <person name="Nelson J.O."/>
            <person name="Pepin K.H."/>
            <person name="Qin X."/>
            <person name="Sutton G.G."/>
            <person name="Venter E."/>
            <person name="Walenz B.P."/>
            <person name="Wallis J.W."/>
            <person name="Worley K.C."/>
            <person name="Yang S.-P."/>
            <person name="Jones S.M."/>
            <person name="Marra M.A."/>
            <person name="Rocchi M."/>
            <person name="Schein J.E."/>
            <person name="Baertsch R."/>
            <person name="Clarke L."/>
            <person name="Csuros M."/>
            <person name="Glasscock J."/>
            <person name="Harris R.A."/>
            <person name="Havlak P."/>
            <person name="Jackson A.R."/>
            <person name="Jiang H."/>
            <person name="Liu Y."/>
            <person name="Messina D.N."/>
            <person name="Shen Y."/>
            <person name="Song H.X.-Z."/>
            <person name="Wylie T."/>
            <person name="Zhang L."/>
            <person name="Birney E."/>
            <person name="Han K."/>
            <person name="Konkel M.K."/>
            <person name="Lee J."/>
            <person name="Smit A.F.A."/>
            <person name="Ullmer B."/>
            <person name="Wang H."/>
            <person name="Xing J."/>
            <person name="Burhans R."/>
            <person name="Cheng Z."/>
            <person name="Karro J.E."/>
            <person name="Ma J."/>
            <person name="Raney B."/>
            <person name="She X."/>
            <person name="Cox M.J."/>
            <person name="Demuth J.P."/>
            <person name="Dumas L.J."/>
            <person name="Han S.-G."/>
            <person name="Hopkins J."/>
            <person name="Karimpour-Fard A."/>
            <person name="Kim Y.H."/>
            <person name="Pollack J.R."/>
            <person name="Vinar T."/>
            <person name="Addo-Quaye C."/>
            <person name="Degenhardt J."/>
            <person name="Denby A."/>
            <person name="Hubisz M.J."/>
            <person name="Indap A."/>
            <person name="Kosiol C."/>
            <person name="Lahn B.T."/>
            <person name="Lawson H.A."/>
            <person name="Marklein A."/>
            <person name="Nielsen R."/>
            <person name="Vallender E.J."/>
            <person name="Clark A.G."/>
            <person name="Ferguson B."/>
            <person name="Hernandez R.D."/>
            <person name="Hirani K."/>
            <person name="Kehrer-Sawatzki H."/>
            <person name="Kolb J."/>
            <person name="Patil S."/>
            <person name="Pu L.-L."/>
            <person name="Ren Y."/>
            <person name="Smith D.G."/>
            <person name="Wheeler D.A."/>
            <person name="Schenck I."/>
            <person name="Ball E.V."/>
            <person name="Chen R."/>
            <person name="Cooper D.N."/>
            <person name="Giardine B."/>
            <person name="Hsu F."/>
            <person name="Kent W.J."/>
            <person name="Lesk A."/>
            <person name="Nelson D.L."/>
            <person name="O'brien W.E."/>
            <person name="Pruefer K."/>
            <person name="Stenson P.D."/>
            <person name="Wallace J.C."/>
            <person name="Ke H."/>
            <person name="Liu X.-M."/>
            <person name="Wang P."/>
            <person name="Xiang A.P."/>
            <person name="Yang F."/>
            <person name="Barber G.P."/>
            <person name="Haussler D."/>
            <person name="Karolchik D."/>
            <person name="Kern A.D."/>
            <person name="Kuhn R.M."/>
            <person name="Smith K.E."/>
            <person name="Zwieg A.S."/>
        </authorList>
    </citation>
    <scope>NUCLEOTIDE SEQUENCE [LARGE SCALE GENOMIC DNA]</scope>
    <source>
        <strain evidence="2">17573</strain>
    </source>
</reference>
<sequence>KAQNTGVNLIFQYLYFECTTSCKRIITLNSKILFYSFFFFFLRRSLALVTQAGVQWRDLSSLQPLPPGFKQFLCLGLLSRTTGTHHHAWLIFVFLVETGFHHVGQTGLKLLTSSDPPASASQSVGITGVSHCARPKIHFILFYF</sequence>
<dbReference type="AlphaFoldDB" id="A0A5F8AEI6"/>
<dbReference type="Proteomes" id="UP000006718">
    <property type="component" value="Chromosome 1"/>
</dbReference>
<dbReference type="Ensembl" id="ENSMMUT00000087281.1">
    <property type="protein sequence ID" value="ENSMMUP00000076341.1"/>
    <property type="gene ID" value="ENSMMUG00000054429.1"/>
</dbReference>
<dbReference type="PANTHER" id="PTHR12138">
    <property type="entry name" value="PRIMATE-EXPANDED PROTEIN FAMILY"/>
    <property type="match status" value="1"/>
</dbReference>
<proteinExistence type="predicted"/>
<dbReference type="GeneTree" id="ENSGT00940000161627"/>
<accession>A0A5F8AEI6</accession>
<dbReference type="PANTHER" id="PTHR12138:SF152">
    <property type="entry name" value="C2H2-TYPE DOMAIN-CONTAINING PROTEIN"/>
    <property type="match status" value="1"/>
</dbReference>
<dbReference type="PRINTS" id="PR02045">
    <property type="entry name" value="F138DOMAIN"/>
</dbReference>
<protein>
    <submittedName>
        <fullName evidence="1">Uncharacterized protein</fullName>
    </submittedName>
</protein>
<reference evidence="1" key="4">
    <citation type="submission" date="2025-09" db="UniProtKB">
        <authorList>
            <consortium name="Ensembl"/>
        </authorList>
    </citation>
    <scope>IDENTIFICATION</scope>
    <source>
        <strain evidence="1">17573</strain>
    </source>
</reference>
<dbReference type="InParanoid" id="A0A5F8AEI6"/>
<dbReference type="Bgee" id="ENSMMUG00000054429">
    <property type="expression patterns" value="Expressed in ileum"/>
</dbReference>
<keyword evidence="2" id="KW-1185">Reference proteome</keyword>
<dbReference type="VEuPathDB" id="HostDB:ENSMMUG00000054429"/>
<reference evidence="1" key="2">
    <citation type="submission" date="2019-01" db="EMBL/GenBank/DDBJ databases">
        <authorList>
            <person name="Graves T."/>
            <person name="Eichler E.E."/>
            <person name="Wilson R.K."/>
        </authorList>
    </citation>
    <scope>NUCLEOTIDE SEQUENCE [LARGE SCALE GENOMIC DNA]</scope>
    <source>
        <strain evidence="1">17573</strain>
    </source>
</reference>
<evidence type="ECO:0000313" key="2">
    <source>
        <dbReference type="Proteomes" id="UP000006718"/>
    </source>
</evidence>
<dbReference type="OMA" id="FECTTSC"/>
<name>A0A5F8AEI6_MACMU</name>